<name>A0A8S5LSH9_9CAUD</name>
<evidence type="ECO:0000313" key="1">
    <source>
        <dbReference type="EMBL" id="DAD72972.1"/>
    </source>
</evidence>
<organism evidence="1">
    <name type="scientific">Siphoviridae sp. ctMAv2</name>
    <dbReference type="NCBI Taxonomy" id="2826258"/>
    <lineage>
        <taxon>Viruses</taxon>
        <taxon>Duplodnaviria</taxon>
        <taxon>Heunggongvirae</taxon>
        <taxon>Uroviricota</taxon>
        <taxon>Caudoviricetes</taxon>
    </lineage>
</organism>
<sequence>MAHIQYLKFDDLNLPLPNSYDVDLSSVEADSSGETEAGTTQRDVIRAGVVSISVSFSVSPKWLKILTAYSKKPKIAVEYFDTEDLELKKTEMYIDGYKAKLEKDTSYKGLWSVSFTLNEF</sequence>
<accession>A0A8S5LSH9</accession>
<reference evidence="1" key="1">
    <citation type="journal article" date="2021" name="Proc. Natl. Acad. Sci. U.S.A.">
        <title>A Catalog of Tens of Thousands of Viruses from Human Metagenomes Reveals Hidden Associations with Chronic Diseases.</title>
        <authorList>
            <person name="Tisza M.J."/>
            <person name="Buck C.B."/>
        </authorList>
    </citation>
    <scope>NUCLEOTIDE SEQUENCE</scope>
    <source>
        <strain evidence="1">CtMAv2</strain>
    </source>
</reference>
<dbReference type="EMBL" id="BK014727">
    <property type="protein sequence ID" value="DAD72972.1"/>
    <property type="molecule type" value="Genomic_DNA"/>
</dbReference>
<proteinExistence type="predicted"/>
<protein>
    <submittedName>
        <fullName evidence="1">Uncharacterized protein</fullName>
    </submittedName>
</protein>